<dbReference type="AlphaFoldDB" id="A0A3P3W372"/>
<dbReference type="InterPro" id="IPR014922">
    <property type="entry name" value="YdhG-like"/>
</dbReference>
<proteinExistence type="predicted"/>
<accession>A0A3P3W372</accession>
<sequence length="141" mass="16025">MAKNKTIFTDENVIEFVEKLENETKKNDSYQLINLMSEITGQEPKMWGPSIIGFGQYHYKYASGHEGDAPVLGFSPRKAAISLYVFSGADEHLPTVEKLGKFTMGKACIYVKKMSDIDIDILNELMQQSIDFVTEKYERIS</sequence>
<organism evidence="2 3">
    <name type="scientific">Paenimyroides tangerinum</name>
    <dbReference type="NCBI Taxonomy" id="2488728"/>
    <lineage>
        <taxon>Bacteria</taxon>
        <taxon>Pseudomonadati</taxon>
        <taxon>Bacteroidota</taxon>
        <taxon>Flavobacteriia</taxon>
        <taxon>Flavobacteriales</taxon>
        <taxon>Flavobacteriaceae</taxon>
        <taxon>Paenimyroides</taxon>
    </lineage>
</organism>
<keyword evidence="3" id="KW-1185">Reference proteome</keyword>
<dbReference type="Pfam" id="PF08818">
    <property type="entry name" value="DUF1801"/>
    <property type="match status" value="1"/>
</dbReference>
<protein>
    <submittedName>
        <fullName evidence="2">DUF1801 domain-containing protein</fullName>
    </submittedName>
</protein>
<evidence type="ECO:0000259" key="1">
    <source>
        <dbReference type="Pfam" id="PF08818"/>
    </source>
</evidence>
<dbReference type="RefSeq" id="WP_125019727.1">
    <property type="nucleotide sequence ID" value="NZ_RQVQ01000032.1"/>
</dbReference>
<feature type="domain" description="YdhG-like" evidence="1">
    <location>
        <begin position="28"/>
        <end position="130"/>
    </location>
</feature>
<dbReference type="OrthoDB" id="5951444at2"/>
<comment type="caution">
    <text evidence="2">The sequence shown here is derived from an EMBL/GenBank/DDBJ whole genome shotgun (WGS) entry which is preliminary data.</text>
</comment>
<gene>
    <name evidence="2" type="ORF">EG240_12500</name>
</gene>
<dbReference type="Proteomes" id="UP000275719">
    <property type="component" value="Unassembled WGS sequence"/>
</dbReference>
<reference evidence="2 3" key="1">
    <citation type="submission" date="2018-11" db="EMBL/GenBank/DDBJ databases">
        <title>Flavobacterium sp. nov., YIM 102701-2 draft genome.</title>
        <authorList>
            <person name="Li G."/>
            <person name="Jiang Y."/>
        </authorList>
    </citation>
    <scope>NUCLEOTIDE SEQUENCE [LARGE SCALE GENOMIC DNA]</scope>
    <source>
        <strain evidence="2 3">YIM 102701-2</strain>
    </source>
</reference>
<dbReference type="EMBL" id="RQVQ01000032">
    <property type="protein sequence ID" value="RRJ89184.1"/>
    <property type="molecule type" value="Genomic_DNA"/>
</dbReference>
<dbReference type="SUPFAM" id="SSF159888">
    <property type="entry name" value="YdhG-like"/>
    <property type="match status" value="1"/>
</dbReference>
<name>A0A3P3W372_9FLAO</name>
<evidence type="ECO:0000313" key="2">
    <source>
        <dbReference type="EMBL" id="RRJ89184.1"/>
    </source>
</evidence>
<evidence type="ECO:0000313" key="3">
    <source>
        <dbReference type="Proteomes" id="UP000275719"/>
    </source>
</evidence>